<protein>
    <submittedName>
        <fullName evidence="2">Uncharacterized protein</fullName>
    </submittedName>
</protein>
<dbReference type="PANTHER" id="PTHR33647:SF5">
    <property type="entry name" value="OS01G0793900 PROTEIN"/>
    <property type="match status" value="1"/>
</dbReference>
<organism evidence="2 3">
    <name type="scientific">Vanilla planifolia</name>
    <name type="common">Vanilla</name>
    <dbReference type="NCBI Taxonomy" id="51239"/>
    <lineage>
        <taxon>Eukaryota</taxon>
        <taxon>Viridiplantae</taxon>
        <taxon>Streptophyta</taxon>
        <taxon>Embryophyta</taxon>
        <taxon>Tracheophyta</taxon>
        <taxon>Spermatophyta</taxon>
        <taxon>Magnoliopsida</taxon>
        <taxon>Liliopsida</taxon>
        <taxon>Asparagales</taxon>
        <taxon>Orchidaceae</taxon>
        <taxon>Vanilloideae</taxon>
        <taxon>Vanilleae</taxon>
        <taxon>Vanilla</taxon>
    </lineage>
</organism>
<dbReference type="EMBL" id="JADCNL010000008">
    <property type="protein sequence ID" value="KAG0470899.1"/>
    <property type="molecule type" value="Genomic_DNA"/>
</dbReference>
<reference evidence="2 3" key="1">
    <citation type="journal article" date="2020" name="Nat. Food">
        <title>A phased Vanilla planifolia genome enables genetic improvement of flavour and production.</title>
        <authorList>
            <person name="Hasing T."/>
            <person name="Tang H."/>
            <person name="Brym M."/>
            <person name="Khazi F."/>
            <person name="Huang T."/>
            <person name="Chambers A.H."/>
        </authorList>
    </citation>
    <scope>NUCLEOTIDE SEQUENCE [LARGE SCALE GENOMIC DNA]</scope>
    <source>
        <tissue evidence="2">Leaf</tissue>
    </source>
</reference>
<dbReference type="Proteomes" id="UP000636800">
    <property type="component" value="Unassembled WGS sequence"/>
</dbReference>
<accession>A0A835QEC2</accession>
<dbReference type="PANTHER" id="PTHR33647">
    <property type="entry name" value="OS01G0793900 PROTEIN"/>
    <property type="match status" value="1"/>
</dbReference>
<gene>
    <name evidence="2" type="ORF">HPP92_017599</name>
</gene>
<feature type="compositionally biased region" description="Acidic residues" evidence="1">
    <location>
        <begin position="13"/>
        <end position="24"/>
    </location>
</feature>
<dbReference type="OrthoDB" id="1890226at2759"/>
<proteinExistence type="predicted"/>
<evidence type="ECO:0000313" key="2">
    <source>
        <dbReference type="EMBL" id="KAG0470899.1"/>
    </source>
</evidence>
<evidence type="ECO:0000313" key="3">
    <source>
        <dbReference type="Proteomes" id="UP000636800"/>
    </source>
</evidence>
<feature type="region of interest" description="Disordered" evidence="1">
    <location>
        <begin position="1"/>
        <end position="53"/>
    </location>
</feature>
<dbReference type="AlphaFoldDB" id="A0A835QEC2"/>
<comment type="caution">
    <text evidence="2">The sequence shown here is derived from an EMBL/GenBank/DDBJ whole genome shotgun (WGS) entry which is preliminary data.</text>
</comment>
<keyword evidence="3" id="KW-1185">Reference proteome</keyword>
<name>A0A835QEC2_VANPL</name>
<evidence type="ECO:0000256" key="1">
    <source>
        <dbReference type="SAM" id="MobiDB-lite"/>
    </source>
</evidence>
<sequence>MGNCHLRHSPSWVDDDADDYDEEEDHRTTSSTTLKLIAGEDGHPMEKKEDEKLETRMAVASTEFRIRISKKQLEELLRRAKAASAAGLSARDAMEDLISISLARPHHWRPDLHSIQEEQDSDRSLASFL</sequence>
<feature type="compositionally biased region" description="Basic and acidic residues" evidence="1">
    <location>
        <begin position="38"/>
        <end position="53"/>
    </location>
</feature>